<dbReference type="InterPro" id="IPR013083">
    <property type="entry name" value="Znf_RING/FYVE/PHD"/>
</dbReference>
<keyword evidence="8" id="KW-0479">Metal-binding</keyword>
<dbReference type="InterPro" id="IPR031127">
    <property type="entry name" value="E3_UB_ligase_RBR"/>
</dbReference>
<comment type="pathway">
    <text evidence="4">Protein modification; protein ubiquitination.</text>
</comment>
<dbReference type="Gene3D" id="1.20.120.1750">
    <property type="match status" value="1"/>
</dbReference>
<evidence type="ECO:0000259" key="14">
    <source>
        <dbReference type="PROSITE" id="PS50089"/>
    </source>
</evidence>
<evidence type="ECO:0000256" key="9">
    <source>
        <dbReference type="ARBA" id="ARBA00022737"/>
    </source>
</evidence>
<dbReference type="InterPro" id="IPR002867">
    <property type="entry name" value="IBR_dom"/>
</dbReference>
<dbReference type="PROSITE" id="PS00518">
    <property type="entry name" value="ZF_RING_1"/>
    <property type="match status" value="1"/>
</dbReference>
<protein>
    <recommendedName>
        <fullName evidence="6">RBR-type E3 ubiquitin transferase</fullName>
        <ecNumber evidence="6">2.3.2.31</ecNumber>
    </recommendedName>
</protein>
<organism evidence="16 17">
    <name type="scientific">Turnera subulata</name>
    <dbReference type="NCBI Taxonomy" id="218843"/>
    <lineage>
        <taxon>Eukaryota</taxon>
        <taxon>Viridiplantae</taxon>
        <taxon>Streptophyta</taxon>
        <taxon>Embryophyta</taxon>
        <taxon>Tracheophyta</taxon>
        <taxon>Spermatophyta</taxon>
        <taxon>Magnoliopsida</taxon>
        <taxon>eudicotyledons</taxon>
        <taxon>Gunneridae</taxon>
        <taxon>Pentapetalae</taxon>
        <taxon>rosids</taxon>
        <taxon>fabids</taxon>
        <taxon>Malpighiales</taxon>
        <taxon>Passifloraceae</taxon>
        <taxon>Turnera</taxon>
    </lineage>
</organism>
<dbReference type="CDD" id="cd22584">
    <property type="entry name" value="Rcat_RBR_unk"/>
    <property type="match status" value="1"/>
</dbReference>
<evidence type="ECO:0000256" key="12">
    <source>
        <dbReference type="ARBA" id="ARBA00022833"/>
    </source>
</evidence>
<evidence type="ECO:0000256" key="6">
    <source>
        <dbReference type="ARBA" id="ARBA00012251"/>
    </source>
</evidence>
<dbReference type="FunFam" id="3.30.40.10:FF:000230">
    <property type="entry name" value="RBR-type E3 ubiquitin transferase"/>
    <property type="match status" value="1"/>
</dbReference>
<evidence type="ECO:0000256" key="2">
    <source>
        <dbReference type="ARBA" id="ARBA00001947"/>
    </source>
</evidence>
<comment type="catalytic activity">
    <reaction evidence="1">
        <text>[E2 ubiquitin-conjugating enzyme]-S-ubiquitinyl-L-cysteine + [acceptor protein]-L-lysine = [E2 ubiquitin-conjugating enzyme]-L-cysteine + [acceptor protein]-N(6)-ubiquitinyl-L-lysine.</text>
        <dbReference type="EC" id="2.3.2.31"/>
    </reaction>
</comment>
<keyword evidence="12" id="KW-0862">Zinc</keyword>
<dbReference type="EC" id="2.3.2.31" evidence="6"/>
<feature type="domain" description="RING-type" evidence="14">
    <location>
        <begin position="61"/>
        <end position="105"/>
    </location>
</feature>
<dbReference type="SMART" id="SM00647">
    <property type="entry name" value="IBR"/>
    <property type="match status" value="2"/>
</dbReference>
<dbReference type="GO" id="GO:0061630">
    <property type="term" value="F:ubiquitin protein ligase activity"/>
    <property type="evidence" value="ECO:0007669"/>
    <property type="project" value="UniProtKB-EC"/>
</dbReference>
<dbReference type="InterPro" id="IPR044066">
    <property type="entry name" value="TRIAD_supradom"/>
</dbReference>
<evidence type="ECO:0000256" key="4">
    <source>
        <dbReference type="ARBA" id="ARBA00004906"/>
    </source>
</evidence>
<feature type="domain" description="RING-type" evidence="15">
    <location>
        <begin position="57"/>
        <end position="263"/>
    </location>
</feature>
<evidence type="ECO:0000313" key="16">
    <source>
        <dbReference type="EMBL" id="KAJ4842243.1"/>
    </source>
</evidence>
<sequence>MGNMMCIGSLKLRKDKKSKDVDVFVTPKSHLSPARAGDEEAIEVGEYLDSLAKENLTIFSCEICTEQVSLYDSFNVKGCSHFYCVECIIRYIKSKLEENLTCIPCPISGCEGVLEPEYCRYILPNDVFDGWGEALCESAIDVSRKFYCPYRDCSALLINEEPEGAADGICPFCNRVFCIKCKVAWHTEIDCAKFQRLEKTGVDSMLEDLASRKNWRRCPNCKFYVERIDGCLHMQCRCGYAFCYNCGAESAPDTRCPKCKGLW</sequence>
<dbReference type="PROSITE" id="PS51873">
    <property type="entry name" value="TRIAD"/>
    <property type="match status" value="1"/>
</dbReference>
<evidence type="ECO:0000256" key="13">
    <source>
        <dbReference type="PROSITE-ProRule" id="PRU00175"/>
    </source>
</evidence>
<evidence type="ECO:0000256" key="5">
    <source>
        <dbReference type="ARBA" id="ARBA00005884"/>
    </source>
</evidence>
<dbReference type="OrthoDB" id="10009520at2759"/>
<dbReference type="SMART" id="SM00184">
    <property type="entry name" value="RING"/>
    <property type="match status" value="2"/>
</dbReference>
<dbReference type="AlphaFoldDB" id="A0A9Q0G2Z1"/>
<keyword evidence="10 13" id="KW-0863">Zinc-finger</keyword>
<comment type="caution">
    <text evidence="16">The sequence shown here is derived from an EMBL/GenBank/DDBJ whole genome shotgun (WGS) entry which is preliminary data.</text>
</comment>
<reference evidence="16" key="2">
    <citation type="journal article" date="2023" name="Plants (Basel)">
        <title>Annotation of the Turnera subulata (Passifloraceae) Draft Genome Reveals the S-Locus Evolved after the Divergence of Turneroideae from Passifloroideae in a Stepwise Manner.</title>
        <authorList>
            <person name="Henning P.M."/>
            <person name="Roalson E.H."/>
            <person name="Mir W."/>
            <person name="McCubbin A.G."/>
            <person name="Shore J.S."/>
        </authorList>
    </citation>
    <scope>NUCLEOTIDE SEQUENCE</scope>
    <source>
        <strain evidence="16">F60SS</strain>
    </source>
</reference>
<dbReference type="Proteomes" id="UP001141552">
    <property type="component" value="Unassembled WGS sequence"/>
</dbReference>
<dbReference type="GO" id="GO:0008270">
    <property type="term" value="F:zinc ion binding"/>
    <property type="evidence" value="ECO:0007669"/>
    <property type="project" value="UniProtKB-KW"/>
</dbReference>
<dbReference type="InterPro" id="IPR001841">
    <property type="entry name" value="Znf_RING"/>
</dbReference>
<dbReference type="GO" id="GO:0016567">
    <property type="term" value="P:protein ubiquitination"/>
    <property type="evidence" value="ECO:0007669"/>
    <property type="project" value="InterPro"/>
</dbReference>
<dbReference type="CDD" id="cd22582">
    <property type="entry name" value="BRcat_RBR_unk"/>
    <property type="match status" value="1"/>
</dbReference>
<name>A0A9Q0G2Z1_9ROSI</name>
<dbReference type="PANTHER" id="PTHR11685">
    <property type="entry name" value="RBR FAMILY RING FINGER AND IBR DOMAIN-CONTAINING"/>
    <property type="match status" value="1"/>
</dbReference>
<evidence type="ECO:0000256" key="10">
    <source>
        <dbReference type="ARBA" id="ARBA00022771"/>
    </source>
</evidence>
<evidence type="ECO:0000256" key="7">
    <source>
        <dbReference type="ARBA" id="ARBA00022679"/>
    </source>
</evidence>
<keyword evidence="9" id="KW-0677">Repeat</keyword>
<proteinExistence type="inferred from homology"/>
<dbReference type="PROSITE" id="PS50089">
    <property type="entry name" value="ZF_RING_2"/>
    <property type="match status" value="1"/>
</dbReference>
<dbReference type="Pfam" id="PF01485">
    <property type="entry name" value="IBR"/>
    <property type="match status" value="2"/>
</dbReference>
<evidence type="ECO:0000256" key="8">
    <source>
        <dbReference type="ARBA" id="ARBA00022723"/>
    </source>
</evidence>
<reference evidence="16" key="1">
    <citation type="submission" date="2022-02" db="EMBL/GenBank/DDBJ databases">
        <authorList>
            <person name="Henning P.M."/>
            <person name="McCubbin A.G."/>
            <person name="Shore J.S."/>
        </authorList>
    </citation>
    <scope>NUCLEOTIDE SEQUENCE</scope>
    <source>
        <strain evidence="16">F60SS</strain>
        <tissue evidence="16">Leaves</tissue>
    </source>
</reference>
<dbReference type="EMBL" id="JAKUCV010002542">
    <property type="protein sequence ID" value="KAJ4842243.1"/>
    <property type="molecule type" value="Genomic_DNA"/>
</dbReference>
<evidence type="ECO:0000256" key="1">
    <source>
        <dbReference type="ARBA" id="ARBA00001798"/>
    </source>
</evidence>
<comment type="similarity">
    <text evidence="5">Belongs to the RBR family. Ariadne subfamily.</text>
</comment>
<evidence type="ECO:0000256" key="3">
    <source>
        <dbReference type="ARBA" id="ARBA00003976"/>
    </source>
</evidence>
<dbReference type="InterPro" id="IPR017907">
    <property type="entry name" value="Znf_RING_CS"/>
</dbReference>
<dbReference type="Gene3D" id="3.30.40.10">
    <property type="entry name" value="Zinc/RING finger domain, C3HC4 (zinc finger)"/>
    <property type="match status" value="1"/>
</dbReference>
<gene>
    <name evidence="16" type="ORF">Tsubulata_046559</name>
</gene>
<evidence type="ECO:0000259" key="15">
    <source>
        <dbReference type="PROSITE" id="PS51873"/>
    </source>
</evidence>
<keyword evidence="7" id="KW-0808">Transferase</keyword>
<evidence type="ECO:0000256" key="11">
    <source>
        <dbReference type="ARBA" id="ARBA00022786"/>
    </source>
</evidence>
<comment type="cofactor">
    <cofactor evidence="2">
        <name>Zn(2+)</name>
        <dbReference type="ChEBI" id="CHEBI:29105"/>
    </cofactor>
</comment>
<dbReference type="SUPFAM" id="SSF57850">
    <property type="entry name" value="RING/U-box"/>
    <property type="match status" value="3"/>
</dbReference>
<comment type="function">
    <text evidence="3">Might act as an E3 ubiquitin-protein ligase, or as part of E3 complex, which accepts ubiquitin from specific E2 ubiquitin-conjugating enzymes and then transfers it to substrates.</text>
</comment>
<keyword evidence="17" id="KW-1185">Reference proteome</keyword>
<evidence type="ECO:0000313" key="17">
    <source>
        <dbReference type="Proteomes" id="UP001141552"/>
    </source>
</evidence>
<keyword evidence="11" id="KW-0833">Ubl conjugation pathway</keyword>
<accession>A0A9Q0G2Z1</accession>